<dbReference type="GO" id="GO:0015344">
    <property type="term" value="F:siderophore uptake transmembrane transporter activity"/>
    <property type="evidence" value="ECO:0007669"/>
    <property type="project" value="TreeGrafter"/>
</dbReference>
<evidence type="ECO:0000256" key="9">
    <source>
        <dbReference type="ARBA" id="ARBA00023237"/>
    </source>
</evidence>
<dbReference type="InterPro" id="IPR039426">
    <property type="entry name" value="TonB-dep_rcpt-like"/>
</dbReference>
<evidence type="ECO:0000256" key="10">
    <source>
        <dbReference type="PROSITE-ProRule" id="PRU01360"/>
    </source>
</evidence>
<keyword evidence="9 10" id="KW-0998">Cell outer membrane</keyword>
<dbReference type="InterPro" id="IPR037066">
    <property type="entry name" value="Plug_dom_sf"/>
</dbReference>
<evidence type="ECO:0000259" key="13">
    <source>
        <dbReference type="Pfam" id="PF00593"/>
    </source>
</evidence>
<dbReference type="Gene3D" id="2.170.130.10">
    <property type="entry name" value="TonB-dependent receptor, plug domain"/>
    <property type="match status" value="1"/>
</dbReference>
<evidence type="ECO:0000256" key="8">
    <source>
        <dbReference type="ARBA" id="ARBA00023170"/>
    </source>
</evidence>
<dbReference type="CDD" id="cd01347">
    <property type="entry name" value="ligand_gated_channel"/>
    <property type="match status" value="1"/>
</dbReference>
<dbReference type="RefSeq" id="WP_071079652.1">
    <property type="nucleotide sequence ID" value="NZ_LFKP01000014.1"/>
</dbReference>
<evidence type="ECO:0000256" key="4">
    <source>
        <dbReference type="ARBA" id="ARBA00022452"/>
    </source>
</evidence>
<evidence type="ECO:0000256" key="5">
    <source>
        <dbReference type="ARBA" id="ARBA00022692"/>
    </source>
</evidence>
<dbReference type="SUPFAM" id="SSF56935">
    <property type="entry name" value="Porins"/>
    <property type="match status" value="1"/>
</dbReference>
<feature type="domain" description="TonB-dependent receptor-like beta-barrel" evidence="13">
    <location>
        <begin position="264"/>
        <end position="674"/>
    </location>
</feature>
<dbReference type="EMBL" id="LFKP01000014">
    <property type="protein sequence ID" value="OHV93914.1"/>
    <property type="molecule type" value="Genomic_DNA"/>
</dbReference>
<comment type="similarity">
    <text evidence="2 10 11">Belongs to the TonB-dependent receptor family.</text>
</comment>
<dbReference type="Pfam" id="PF00593">
    <property type="entry name" value="TonB_dep_Rec_b-barrel"/>
    <property type="match status" value="1"/>
</dbReference>
<dbReference type="GO" id="GO:0009279">
    <property type="term" value="C:cell outer membrane"/>
    <property type="evidence" value="ECO:0007669"/>
    <property type="project" value="UniProtKB-SubCell"/>
</dbReference>
<evidence type="ECO:0000259" key="14">
    <source>
        <dbReference type="Pfam" id="PF07715"/>
    </source>
</evidence>
<evidence type="ECO:0000313" key="15">
    <source>
        <dbReference type="EMBL" id="OHV93914.1"/>
    </source>
</evidence>
<comment type="caution">
    <text evidence="15">The sequence shown here is derived from an EMBL/GenBank/DDBJ whole genome shotgun (WGS) entry which is preliminary data.</text>
</comment>
<dbReference type="InterPro" id="IPR012910">
    <property type="entry name" value="Plug_dom"/>
</dbReference>
<evidence type="ECO:0000256" key="2">
    <source>
        <dbReference type="ARBA" id="ARBA00009810"/>
    </source>
</evidence>
<dbReference type="Gene3D" id="2.40.170.20">
    <property type="entry name" value="TonB-dependent receptor, beta-barrel domain"/>
    <property type="match status" value="1"/>
</dbReference>
<dbReference type="PANTHER" id="PTHR32552">
    <property type="entry name" value="FERRICHROME IRON RECEPTOR-RELATED"/>
    <property type="match status" value="1"/>
</dbReference>
<keyword evidence="6 11" id="KW-0798">TonB box</keyword>
<gene>
    <name evidence="15" type="ORF">AKG95_25250</name>
</gene>
<organism evidence="15 16">
    <name type="scientific">Janthinobacterium lividum</name>
    <dbReference type="NCBI Taxonomy" id="29581"/>
    <lineage>
        <taxon>Bacteria</taxon>
        <taxon>Pseudomonadati</taxon>
        <taxon>Pseudomonadota</taxon>
        <taxon>Betaproteobacteria</taxon>
        <taxon>Burkholderiales</taxon>
        <taxon>Oxalobacteraceae</taxon>
        <taxon>Janthinobacterium</taxon>
    </lineage>
</organism>
<feature type="signal peptide" evidence="12">
    <location>
        <begin position="1"/>
        <end position="32"/>
    </location>
</feature>
<keyword evidence="3 10" id="KW-0813">Transport</keyword>
<dbReference type="InterPro" id="IPR010105">
    <property type="entry name" value="TonB_sidphr_rcpt"/>
</dbReference>
<evidence type="ECO:0000256" key="1">
    <source>
        <dbReference type="ARBA" id="ARBA00004571"/>
    </source>
</evidence>
<name>A0A1S1U273_9BURK</name>
<protein>
    <submittedName>
        <fullName evidence="15">Amino acid ABC transporter substrate-binding protein</fullName>
    </submittedName>
</protein>
<dbReference type="AlphaFoldDB" id="A0A1S1U273"/>
<evidence type="ECO:0000256" key="7">
    <source>
        <dbReference type="ARBA" id="ARBA00023136"/>
    </source>
</evidence>
<dbReference type="InterPro" id="IPR000531">
    <property type="entry name" value="Beta-barrel_TonB"/>
</dbReference>
<feature type="domain" description="TonB-dependent receptor plug" evidence="14">
    <location>
        <begin position="64"/>
        <end position="162"/>
    </location>
</feature>
<feature type="chain" id="PRO_5010218576" evidence="12">
    <location>
        <begin position="33"/>
        <end position="706"/>
    </location>
</feature>
<dbReference type="NCBIfam" id="TIGR01783">
    <property type="entry name" value="TonB-siderophor"/>
    <property type="match status" value="1"/>
</dbReference>
<reference evidence="15 16" key="1">
    <citation type="submission" date="2015-06" db="EMBL/GenBank/DDBJ databases">
        <title>Draft genome sequencing of a biphenyl-degrading bacterium, Janthinobacterium lividum MEG1.</title>
        <authorList>
            <person name="Shimodaira J."/>
            <person name="Hatta T."/>
        </authorList>
    </citation>
    <scope>NUCLEOTIDE SEQUENCE [LARGE SCALE GENOMIC DNA]</scope>
    <source>
        <strain evidence="15 16">MEG1</strain>
    </source>
</reference>
<dbReference type="PANTHER" id="PTHR32552:SF74">
    <property type="entry name" value="HYDROXAMATE SIDEROPHORE RECEPTOR FHUE"/>
    <property type="match status" value="1"/>
</dbReference>
<evidence type="ECO:0000256" key="12">
    <source>
        <dbReference type="SAM" id="SignalP"/>
    </source>
</evidence>
<evidence type="ECO:0000256" key="6">
    <source>
        <dbReference type="ARBA" id="ARBA00023077"/>
    </source>
</evidence>
<keyword evidence="12" id="KW-0732">Signal</keyword>
<comment type="subcellular location">
    <subcellularLocation>
        <location evidence="1 10">Cell outer membrane</location>
        <topology evidence="1 10">Multi-pass membrane protein</topology>
    </subcellularLocation>
</comment>
<evidence type="ECO:0000256" key="3">
    <source>
        <dbReference type="ARBA" id="ARBA00022448"/>
    </source>
</evidence>
<dbReference type="InterPro" id="IPR036942">
    <property type="entry name" value="Beta-barrel_TonB_sf"/>
</dbReference>
<evidence type="ECO:0000313" key="16">
    <source>
        <dbReference type="Proteomes" id="UP000179840"/>
    </source>
</evidence>
<dbReference type="Proteomes" id="UP000179840">
    <property type="component" value="Unassembled WGS sequence"/>
</dbReference>
<dbReference type="Pfam" id="PF07715">
    <property type="entry name" value="Plug"/>
    <property type="match status" value="1"/>
</dbReference>
<dbReference type="GO" id="GO:0015891">
    <property type="term" value="P:siderophore transport"/>
    <property type="evidence" value="ECO:0007669"/>
    <property type="project" value="InterPro"/>
</dbReference>
<evidence type="ECO:0000256" key="11">
    <source>
        <dbReference type="RuleBase" id="RU003357"/>
    </source>
</evidence>
<sequence>MAIFSLPPRGVRWPRHTLHVLAALGCSQLAQAAETPAPEASLPVIAVTATREAGASMGKTGASLKEMPQSLSIISQERMQEQNLQTLDDVLQQATGTTVQPFQLLTTAYYARGFKIDSFEQDGVPVLMGNMASPQQDMAMLERVEILRGANGLLHGSGNPAATVNLVAKRPQKIFAAQGALSAGSWDRRRGEADIGGPLNAAATLRARVVATHEERDFFYDVAQQNSSNLYGVAELDLAPGSTLSFGAQQQRIRSVTNMAGVPRYADGGDIGLPRSTYLDAAWDQFDWDTQRLFASLEQHFSNGWQARVQANHLSGDSFLQYAGAYGAARRDRRPSSSVMGAAYRFDNGQNSVDAYASGPFRLGGRQHELLLGTNVQHTSSEQFSASFLPPPKGTHDVFHWTPYALAEPAISAYASRGPTKVSQWGAYAMGRFQVSDALTAIAGTRLSRWKQETRTARVEPDTQLTPYGGLVYALSPQWSGYGSYTQVFQPQSQTTFDGKTLDPVTGTNLEAGIKGALANGKLDVSLAVYQIRQNKRAQEDPNFPCAGNVCYYIAGGEVQSRGLEAEANGQLTPDLNLSAGYSYNTTRYRKDAEAQGQPFASFAPAHILRAWANATLPWAGRRLSAGLGLQAQSHYSVTSGGVSLRQGGYALANARLGWRIDRHFTAALNVNNLFDKHYYQSLSGTAWNNRYGEPRSVMLSLRAQY</sequence>
<keyword evidence="5 10" id="KW-0812">Transmembrane</keyword>
<accession>A0A1S1U273</accession>
<dbReference type="PROSITE" id="PS52016">
    <property type="entry name" value="TONB_DEPENDENT_REC_3"/>
    <property type="match status" value="1"/>
</dbReference>
<dbReference type="GO" id="GO:0038023">
    <property type="term" value="F:signaling receptor activity"/>
    <property type="evidence" value="ECO:0007669"/>
    <property type="project" value="InterPro"/>
</dbReference>
<keyword evidence="4 10" id="KW-1134">Transmembrane beta strand</keyword>
<keyword evidence="7 10" id="KW-0472">Membrane</keyword>
<keyword evidence="8" id="KW-0675">Receptor</keyword>
<proteinExistence type="inferred from homology"/>